<evidence type="ECO:0000313" key="3">
    <source>
        <dbReference type="EMBL" id="EAT36898.1"/>
    </source>
</evidence>
<keyword evidence="2" id="KW-0677">Repeat</keyword>
<dbReference type="Gene3D" id="3.80.10.10">
    <property type="entry name" value="Ribonuclease Inhibitor"/>
    <property type="match status" value="2"/>
</dbReference>
<evidence type="ECO:0000313" key="4">
    <source>
        <dbReference type="Proteomes" id="UP000682892"/>
    </source>
</evidence>
<evidence type="ECO:0000256" key="1">
    <source>
        <dbReference type="ARBA" id="ARBA00022614"/>
    </source>
</evidence>
<proteinExistence type="predicted"/>
<dbReference type="Proteomes" id="UP000682892">
    <property type="component" value="Unassembled WGS sequence"/>
</dbReference>
<dbReference type="STRING" id="7159.Q16R58"/>
<dbReference type="InterPro" id="IPR001611">
    <property type="entry name" value="Leu-rich_rpt"/>
</dbReference>
<protein>
    <submittedName>
        <fullName evidence="3">AAEL011067-PA</fullName>
    </submittedName>
</protein>
<dbReference type="EMBL" id="CH477723">
    <property type="protein sequence ID" value="EAT36898.1"/>
    <property type="molecule type" value="Genomic_DNA"/>
</dbReference>
<dbReference type="VEuPathDB" id="VectorBase:AAEL011067"/>
<accession>Q16R58</accession>
<organism evidence="3 4">
    <name type="scientific">Aedes aegypti</name>
    <name type="common">Yellowfever mosquito</name>
    <name type="synonym">Culex aegypti</name>
    <dbReference type="NCBI Taxonomy" id="7159"/>
    <lineage>
        <taxon>Eukaryota</taxon>
        <taxon>Metazoa</taxon>
        <taxon>Ecdysozoa</taxon>
        <taxon>Arthropoda</taxon>
        <taxon>Hexapoda</taxon>
        <taxon>Insecta</taxon>
        <taxon>Pterygota</taxon>
        <taxon>Neoptera</taxon>
        <taxon>Endopterygota</taxon>
        <taxon>Diptera</taxon>
        <taxon>Nematocera</taxon>
        <taxon>Culicoidea</taxon>
        <taxon>Culicidae</taxon>
        <taxon>Culicinae</taxon>
        <taxon>Aedini</taxon>
        <taxon>Aedes</taxon>
        <taxon>Stegomyia</taxon>
    </lineage>
</organism>
<dbReference type="PaxDb" id="7159-AAEL011067-PA"/>
<dbReference type="PANTHER" id="PTHR18849:SF0">
    <property type="entry name" value="CILIA- AND FLAGELLA-ASSOCIATED PROTEIN 410-RELATED"/>
    <property type="match status" value="1"/>
</dbReference>
<dbReference type="InterPro" id="IPR032675">
    <property type="entry name" value="LRR_dom_sf"/>
</dbReference>
<dbReference type="SUPFAM" id="SSF52058">
    <property type="entry name" value="L domain-like"/>
    <property type="match status" value="1"/>
</dbReference>
<sequence length="307" mass="35071">MEKIGGKQSNLSHLVDVSVAYSPVNSAGDLSSFKRLRSLDVSATLIWNWKIVGQITAQIPTLEELNLSNNRLVRPTEEEISSLVTKFHNLKKLILKKCALGSWPELVRLARMWPLLESLSLEDNDLCLVTEESYEFALTQLSSLDLQNNHISGRESIHALGRLPALQELSLNANGIEEIVFPDCRHTEKTELFPKLQVLYLRENPIVNQCAAFNELDKLASLEHLTIDPDPRVSYEETVARVVGSIGGLKMFNRSAITEKLRRDSECDMWKMYAVQWAQVRTDAQQLKAFFKAHRMYPRVMEREYML</sequence>
<dbReference type="eggNOG" id="KOG3207">
    <property type="taxonomic scope" value="Eukaryota"/>
</dbReference>
<keyword evidence="1" id="KW-0433">Leucine-rich repeat</keyword>
<reference evidence="3" key="2">
    <citation type="journal article" date="2007" name="Science">
        <title>Genome sequence of Aedes aegypti, a major arbovirus vector.</title>
        <authorList>
            <person name="Nene V."/>
            <person name="Wortman J.R."/>
            <person name="Lawson D."/>
            <person name="Haas B."/>
            <person name="Kodira C."/>
            <person name="Tu Z.J."/>
            <person name="Loftus B."/>
            <person name="Xi Z."/>
            <person name="Megy K."/>
            <person name="Grabherr M."/>
            <person name="Ren Q."/>
            <person name="Zdobnov E.M."/>
            <person name="Lobo N.F."/>
            <person name="Campbell K.S."/>
            <person name="Brown S.E."/>
            <person name="Bonaldo M.F."/>
            <person name="Zhu J."/>
            <person name="Sinkins S.P."/>
            <person name="Hogenkamp D.G."/>
            <person name="Amedeo P."/>
            <person name="Arensburger P."/>
            <person name="Atkinson P.W."/>
            <person name="Bidwell S."/>
            <person name="Biedler J."/>
            <person name="Birney E."/>
            <person name="Bruggner R.V."/>
            <person name="Costas J."/>
            <person name="Coy M.R."/>
            <person name="Crabtree J."/>
            <person name="Crawford M."/>
            <person name="Debruyn B."/>
            <person name="Decaprio D."/>
            <person name="Eiglmeier K."/>
            <person name="Eisenstadt E."/>
            <person name="El-Dorry H."/>
            <person name="Gelbart W.M."/>
            <person name="Gomes S.L."/>
            <person name="Hammond M."/>
            <person name="Hannick L.I."/>
            <person name="Hogan J.R."/>
            <person name="Holmes M.H."/>
            <person name="Jaffe D."/>
            <person name="Johnston J.S."/>
            <person name="Kennedy R.C."/>
            <person name="Koo H."/>
            <person name="Kravitz S."/>
            <person name="Kriventseva E.V."/>
            <person name="Kulp D."/>
            <person name="Labutti K."/>
            <person name="Lee E."/>
            <person name="Li S."/>
            <person name="Lovin D.D."/>
            <person name="Mao C."/>
            <person name="Mauceli E."/>
            <person name="Menck C.F."/>
            <person name="Miller J.R."/>
            <person name="Montgomery P."/>
            <person name="Mori A."/>
            <person name="Nascimento A.L."/>
            <person name="Naveira H.F."/>
            <person name="Nusbaum C."/>
            <person name="O'leary S."/>
            <person name="Orvis J."/>
            <person name="Pertea M."/>
            <person name="Quesneville H."/>
            <person name="Reidenbach K.R."/>
            <person name="Rogers Y.H."/>
            <person name="Roth C.W."/>
            <person name="Schneider J.R."/>
            <person name="Schatz M."/>
            <person name="Shumway M."/>
            <person name="Stanke M."/>
            <person name="Stinson E.O."/>
            <person name="Tubio J.M."/>
            <person name="Vanzee J.P."/>
            <person name="Verjovski-Almeida S."/>
            <person name="Werner D."/>
            <person name="White O."/>
            <person name="Wyder S."/>
            <person name="Zeng Q."/>
            <person name="Zhao Q."/>
            <person name="Zhao Y."/>
            <person name="Hill C.A."/>
            <person name="Raikhel A.S."/>
            <person name="Soares M.B."/>
            <person name="Knudson D.L."/>
            <person name="Lee N.H."/>
            <person name="Galagan J."/>
            <person name="Salzberg S.L."/>
            <person name="Paulsen I.T."/>
            <person name="Dimopoulos G."/>
            <person name="Collins F.H."/>
            <person name="Birren B."/>
            <person name="Fraser-Liggett C.M."/>
            <person name="Severson D.W."/>
        </authorList>
    </citation>
    <scope>NUCLEOTIDE SEQUENCE [LARGE SCALE GENOMIC DNA]</scope>
    <source>
        <strain evidence="3">Liverpool</strain>
    </source>
</reference>
<dbReference type="OMA" id="VMEREYM"/>
<dbReference type="PhylomeDB" id="Q16R58"/>
<dbReference type="AlphaFoldDB" id="Q16R58"/>
<dbReference type="Pfam" id="PF00560">
    <property type="entry name" value="LRR_1"/>
    <property type="match status" value="1"/>
</dbReference>
<gene>
    <name evidence="3" type="ORF">AaeL_AAEL011067</name>
</gene>
<evidence type="ECO:0000256" key="2">
    <source>
        <dbReference type="ARBA" id="ARBA00022737"/>
    </source>
</evidence>
<dbReference type="PANTHER" id="PTHR18849">
    <property type="entry name" value="LEUCINE RICH REPEAT PROTEIN"/>
    <property type="match status" value="1"/>
</dbReference>
<reference evidence="3" key="3">
    <citation type="submission" date="2012-09" db="EMBL/GenBank/DDBJ databases">
        <authorList>
            <consortium name="VectorBase"/>
        </authorList>
    </citation>
    <scope>NUCLEOTIDE SEQUENCE</scope>
    <source>
        <strain evidence="3">Liverpool</strain>
    </source>
</reference>
<dbReference type="HOGENOM" id="CLU_017716_2_0_1"/>
<name>Q16R58_AEDAE</name>
<reference evidence="3" key="1">
    <citation type="submission" date="2005-10" db="EMBL/GenBank/DDBJ databases">
        <authorList>
            <person name="Loftus B.J."/>
            <person name="Nene V.M."/>
            <person name="Hannick L.I."/>
            <person name="Bidwell S."/>
            <person name="Haas B."/>
            <person name="Amedeo P."/>
            <person name="Orvis J."/>
            <person name="Wortman J.R."/>
            <person name="White O.R."/>
            <person name="Salzberg S."/>
            <person name="Shumway M."/>
            <person name="Koo H."/>
            <person name="Zhao Y."/>
            <person name="Holmes M."/>
            <person name="Miller J."/>
            <person name="Schatz M."/>
            <person name="Pop M."/>
            <person name="Pai G."/>
            <person name="Utterback T."/>
            <person name="Rogers Y.-H."/>
            <person name="Kravitz S."/>
            <person name="Fraser C.M."/>
        </authorList>
    </citation>
    <scope>NUCLEOTIDE SEQUENCE</scope>
    <source>
        <strain evidence="3">Liverpool</strain>
    </source>
</reference>